<evidence type="ECO:0000313" key="3">
    <source>
        <dbReference type="Proteomes" id="UP000092382"/>
    </source>
</evidence>
<dbReference type="PROSITE" id="PS51318">
    <property type="entry name" value="TAT"/>
    <property type="match status" value="1"/>
</dbReference>
<gene>
    <name evidence="2" type="ORF">AN481_00530</name>
</gene>
<organism evidence="2 3">
    <name type="scientific">Aphanizomenon flos-aquae LD13</name>
    <dbReference type="NCBI Taxonomy" id="1710894"/>
    <lineage>
        <taxon>Bacteria</taxon>
        <taxon>Bacillati</taxon>
        <taxon>Cyanobacteriota</taxon>
        <taxon>Cyanophyceae</taxon>
        <taxon>Nostocales</taxon>
        <taxon>Aphanizomenonaceae</taxon>
        <taxon>Aphanizomenon</taxon>
    </lineage>
</organism>
<name>A0A1B7W2A3_APHFL</name>
<feature type="domain" description="Phosphodiester glycosidase" evidence="1">
    <location>
        <begin position="91"/>
        <end position="262"/>
    </location>
</feature>
<dbReference type="Pfam" id="PF09992">
    <property type="entry name" value="NAGPA"/>
    <property type="match status" value="1"/>
</dbReference>
<comment type="caution">
    <text evidence="2">The sequence shown here is derived from an EMBL/GenBank/DDBJ whole genome shotgun (WGS) entry which is preliminary data.</text>
</comment>
<protein>
    <submittedName>
        <fullName evidence="2">Tat pathway signal sequence domain protein</fullName>
    </submittedName>
</protein>
<dbReference type="InterPro" id="IPR006311">
    <property type="entry name" value="TAT_signal"/>
</dbReference>
<proteinExistence type="predicted"/>
<dbReference type="STRING" id="1803587.GCA_001593825_00178"/>
<evidence type="ECO:0000313" key="2">
    <source>
        <dbReference type="EMBL" id="OBQ27443.1"/>
    </source>
</evidence>
<accession>A0A1B7W2A3</accession>
<dbReference type="Proteomes" id="UP000092382">
    <property type="component" value="Unassembled WGS sequence"/>
</dbReference>
<reference evidence="2 3" key="1">
    <citation type="submission" date="2015-09" db="EMBL/GenBank/DDBJ databases">
        <title>Whole genome shotgun sequence assembly of Aphanizomenon flos-aquae UKL13.</title>
        <authorList>
            <person name="Driscoll C."/>
        </authorList>
    </citation>
    <scope>NUCLEOTIDE SEQUENCE [LARGE SCALE GENOMIC DNA]</scope>
    <source>
        <strain evidence="2">MDT13</strain>
    </source>
</reference>
<evidence type="ECO:0000259" key="1">
    <source>
        <dbReference type="Pfam" id="PF09992"/>
    </source>
</evidence>
<dbReference type="AlphaFoldDB" id="A0A1B7W2A3"/>
<dbReference type="PANTHER" id="PTHR40446:SF2">
    <property type="entry name" value="N-ACETYLGLUCOSAMINE-1-PHOSPHODIESTER ALPHA-N-ACETYLGLUCOSAMINIDASE"/>
    <property type="match status" value="1"/>
</dbReference>
<sequence length="282" mass="30799">MTVTNISRRSFLFLGGASLAQGLFLSRPGYAQSVQINRSQFNGIPFYQTIVNLRDPKNLITIGLANNAGFANSIQRSSGDEEFGKLVGRYEAAVVANGTFFAKNPQKTVMGNMIAGGRSLKYSPWENFGTILRLGVGNKPEMVTVRAEGKPEGNNFWFSITSGPRLLRNGKIWLRPNIEGFKDPAVLGSSARTAIGFSQDGARLILVCFDFNISLRQEAEVMRAVGCYEAMNLDGGASRALASRNTILVPAGRRLTNVIVIYDGANRAPAALQQAWLKFQKR</sequence>
<dbReference type="PANTHER" id="PTHR40446">
    <property type="entry name" value="N-ACETYLGLUCOSAMINE-1-PHOSPHODIESTER ALPHA-N-ACETYLGLUCOSAMINIDASE"/>
    <property type="match status" value="1"/>
</dbReference>
<dbReference type="PATRIC" id="fig|1710894.3.peg.2276"/>
<dbReference type="EMBL" id="LJOY01000001">
    <property type="protein sequence ID" value="OBQ27443.1"/>
    <property type="molecule type" value="Genomic_DNA"/>
</dbReference>
<dbReference type="InterPro" id="IPR018711">
    <property type="entry name" value="NAGPA"/>
</dbReference>